<evidence type="ECO:0000313" key="6">
    <source>
        <dbReference type="RefSeq" id="XP_022105235.1"/>
    </source>
</evidence>
<comment type="similarity">
    <text evidence="3">Belongs to the alpha-ketoglutarate dehydrogenase component 4 family.</text>
</comment>
<dbReference type="AlphaFoldDB" id="A0A8B7ZK26"/>
<dbReference type="KEGG" id="aplc:110987102"/>
<gene>
    <name evidence="6" type="primary">LOC110987102</name>
</gene>
<sequence>MSAARAVQSVRPHIPLIKFRFVKGPLGSTGASGASKAQSNSSTSKVGTRRGDSIEFTALPPKYWRKVITEEEMDYINRGGPEYI</sequence>
<dbReference type="OMA" id="MSQHSKG"/>
<dbReference type="GeneID" id="110987102"/>
<keyword evidence="2" id="KW-0496">Mitochondrion</keyword>
<dbReference type="GO" id="GO:0004591">
    <property type="term" value="F:oxoglutarate dehydrogenase (succinyl-transferring) activity"/>
    <property type="evidence" value="ECO:0007669"/>
    <property type="project" value="TreeGrafter"/>
</dbReference>
<protein>
    <submittedName>
        <fullName evidence="6">28S ribosomal protein S36, mitochondrial-like</fullName>
    </submittedName>
</protein>
<dbReference type="GO" id="GO:0006103">
    <property type="term" value="P:2-oxoglutarate metabolic process"/>
    <property type="evidence" value="ECO:0007669"/>
    <property type="project" value="InterPro"/>
</dbReference>
<reference evidence="6" key="1">
    <citation type="submission" date="2025-08" db="UniProtKB">
        <authorList>
            <consortium name="RefSeq"/>
        </authorList>
    </citation>
    <scope>IDENTIFICATION</scope>
</reference>
<dbReference type="PANTHER" id="PTHR31601">
    <property type="entry name" value="28S RIBOSOMAL PROTEIN S36, MITOCHONDRIAL"/>
    <property type="match status" value="1"/>
</dbReference>
<evidence type="ECO:0000256" key="2">
    <source>
        <dbReference type="ARBA" id="ARBA00023128"/>
    </source>
</evidence>
<evidence type="ECO:0000256" key="1">
    <source>
        <dbReference type="ARBA" id="ARBA00004173"/>
    </source>
</evidence>
<feature type="region of interest" description="Disordered" evidence="4">
    <location>
        <begin position="27"/>
        <end position="53"/>
    </location>
</feature>
<dbReference type="Pfam" id="PF10937">
    <property type="entry name" value="Kgd4-YMR31"/>
    <property type="match status" value="1"/>
</dbReference>
<evidence type="ECO:0000313" key="5">
    <source>
        <dbReference type="Proteomes" id="UP000694845"/>
    </source>
</evidence>
<proteinExistence type="inferred from homology"/>
<dbReference type="OrthoDB" id="2116030at2759"/>
<dbReference type="Proteomes" id="UP000694845">
    <property type="component" value="Unplaced"/>
</dbReference>
<feature type="compositionally biased region" description="Polar residues" evidence="4">
    <location>
        <begin position="29"/>
        <end position="46"/>
    </location>
</feature>
<evidence type="ECO:0000256" key="4">
    <source>
        <dbReference type="SAM" id="MobiDB-lite"/>
    </source>
</evidence>
<dbReference type="RefSeq" id="XP_022105235.1">
    <property type="nucleotide sequence ID" value="XM_022249543.1"/>
</dbReference>
<dbReference type="PANTHER" id="PTHR31601:SF2">
    <property type="entry name" value="ALPHA-KETOGLUTARATE DEHYDROGENASE COMPONENT 4"/>
    <property type="match status" value="1"/>
</dbReference>
<organism evidence="5 6">
    <name type="scientific">Acanthaster planci</name>
    <name type="common">Crown-of-thorns starfish</name>
    <dbReference type="NCBI Taxonomy" id="133434"/>
    <lineage>
        <taxon>Eukaryota</taxon>
        <taxon>Metazoa</taxon>
        <taxon>Echinodermata</taxon>
        <taxon>Eleutherozoa</taxon>
        <taxon>Asterozoa</taxon>
        <taxon>Asteroidea</taxon>
        <taxon>Valvatacea</taxon>
        <taxon>Valvatida</taxon>
        <taxon>Acanthasteridae</taxon>
        <taxon>Acanthaster</taxon>
    </lineage>
</organism>
<accession>A0A8B7ZK26</accession>
<evidence type="ECO:0000256" key="3">
    <source>
        <dbReference type="ARBA" id="ARBA00043970"/>
    </source>
</evidence>
<dbReference type="InterPro" id="IPR020373">
    <property type="entry name" value="Kgd4/YMR-31"/>
</dbReference>
<dbReference type="GO" id="GO:0005739">
    <property type="term" value="C:mitochondrion"/>
    <property type="evidence" value="ECO:0007669"/>
    <property type="project" value="UniProtKB-SubCell"/>
</dbReference>
<name>A0A8B7ZK26_ACAPL</name>
<keyword evidence="5" id="KW-1185">Reference proteome</keyword>
<comment type="subcellular location">
    <subcellularLocation>
        <location evidence="1">Mitochondrion</location>
    </subcellularLocation>
</comment>